<evidence type="ECO:0000313" key="5">
    <source>
        <dbReference type="Proteomes" id="UP000075884"/>
    </source>
</evidence>
<evidence type="ECO:0000256" key="2">
    <source>
        <dbReference type="ARBA" id="ARBA00023043"/>
    </source>
</evidence>
<evidence type="ECO:0000256" key="1">
    <source>
        <dbReference type="ARBA" id="ARBA00022786"/>
    </source>
</evidence>
<dbReference type="AlphaFoldDB" id="A0A182NVG3"/>
<dbReference type="Pfam" id="PF07525">
    <property type="entry name" value="SOCS_box"/>
    <property type="match status" value="1"/>
</dbReference>
<accession>A0A182NVG3</accession>
<dbReference type="InterPro" id="IPR039147">
    <property type="entry name" value="ASB17"/>
</dbReference>
<dbReference type="EnsemblMetazoa" id="ADIR011664-RA">
    <property type="protein sequence ID" value="ADIR011664-PA"/>
    <property type="gene ID" value="ADIR011664"/>
</dbReference>
<dbReference type="PANTHER" id="PTHR20966">
    <property type="entry name" value="ANKYRIN REPEAT AND SOCS BOX PROTEIN 17"/>
    <property type="match status" value="1"/>
</dbReference>
<reference evidence="5" key="1">
    <citation type="submission" date="2013-03" db="EMBL/GenBank/DDBJ databases">
        <title>The Genome Sequence of Anopheles dirus WRAIR2.</title>
        <authorList>
            <consortium name="The Broad Institute Genomics Platform"/>
            <person name="Neafsey D.E."/>
            <person name="Walton C."/>
            <person name="Walker B."/>
            <person name="Young S.K."/>
            <person name="Zeng Q."/>
            <person name="Gargeya S."/>
            <person name="Fitzgerald M."/>
            <person name="Haas B."/>
            <person name="Abouelleil A."/>
            <person name="Allen A.W."/>
            <person name="Alvarado L."/>
            <person name="Arachchi H.M."/>
            <person name="Berlin A.M."/>
            <person name="Chapman S.B."/>
            <person name="Gainer-Dewar J."/>
            <person name="Goldberg J."/>
            <person name="Griggs A."/>
            <person name="Gujja S."/>
            <person name="Hansen M."/>
            <person name="Howarth C."/>
            <person name="Imamovic A."/>
            <person name="Ireland A."/>
            <person name="Larimer J."/>
            <person name="McCowan C."/>
            <person name="Murphy C."/>
            <person name="Pearson M."/>
            <person name="Poon T.W."/>
            <person name="Priest M."/>
            <person name="Roberts A."/>
            <person name="Saif S."/>
            <person name="Shea T."/>
            <person name="Sisk P."/>
            <person name="Sykes S."/>
            <person name="Wortman J."/>
            <person name="Nusbaum C."/>
            <person name="Birren B."/>
        </authorList>
    </citation>
    <scope>NUCLEOTIDE SEQUENCE [LARGE SCALE GENOMIC DNA]</scope>
    <source>
        <strain evidence="5">WRAIR2</strain>
    </source>
</reference>
<dbReference type="SMART" id="SM00969">
    <property type="entry name" value="SOCS_box"/>
    <property type="match status" value="1"/>
</dbReference>
<name>A0A182NVG3_9DIPT</name>
<feature type="domain" description="SOCS box" evidence="3">
    <location>
        <begin position="312"/>
        <end position="361"/>
    </location>
</feature>
<dbReference type="InterPro" id="IPR001496">
    <property type="entry name" value="SOCS_box"/>
</dbReference>
<dbReference type="PROSITE" id="PS50225">
    <property type="entry name" value="SOCS"/>
    <property type="match status" value="1"/>
</dbReference>
<evidence type="ECO:0000313" key="4">
    <source>
        <dbReference type="EnsemblMetazoa" id="ADIR011664-PA"/>
    </source>
</evidence>
<dbReference type="PANTHER" id="PTHR20966:SF2">
    <property type="entry name" value="ANKYRIN REPEAT AND SOCS BOX PROTEIN 17"/>
    <property type="match status" value="1"/>
</dbReference>
<sequence length="361" mass="40736">MEATLPSSVNVQVLYGVQLSPGVMEYVFDVFFDECFKKMERSGLKSRAGRRDIISHLNSVISGCIQGRQTASTQLAVGLAVTSAIEYHNRMKGGNYEVCMMGKYHNVLYVALRITWDWGLEDSGIVRNLLDEIFCCEKTFERLFLGALFGCNAPHFIAGWKSDFNDQDENLRAVVFFLHHSAKARATYPTYSYAYQQLRQTKFIDVPIESCGKASPLRVALQASAPDIVLILLRHGANPCPDDGGASPVLSLLEKLAECEKRSYPFQLVSCLKLLLRTIVMVELPYKPHLYAVRKEMFHGKYAALLEDGLVPYEQVYGIPTLKHSCRCTIRNVLRENFQLPGGVVRLPLPRKLQKYIDLLD</sequence>
<keyword evidence="2" id="KW-0040">ANK repeat</keyword>
<evidence type="ECO:0000259" key="3">
    <source>
        <dbReference type="PROSITE" id="PS50225"/>
    </source>
</evidence>
<dbReference type="InterPro" id="IPR036036">
    <property type="entry name" value="SOCS_box-like_dom_sf"/>
</dbReference>
<protein>
    <recommendedName>
        <fullName evidence="3">SOCS box domain-containing protein</fullName>
    </recommendedName>
</protein>
<keyword evidence="5" id="KW-1185">Reference proteome</keyword>
<dbReference type="SUPFAM" id="SSF158235">
    <property type="entry name" value="SOCS box-like"/>
    <property type="match status" value="1"/>
</dbReference>
<proteinExistence type="predicted"/>
<dbReference type="Proteomes" id="UP000075884">
    <property type="component" value="Unassembled WGS sequence"/>
</dbReference>
<dbReference type="STRING" id="7168.A0A182NVG3"/>
<dbReference type="Gene3D" id="1.10.750.20">
    <property type="entry name" value="SOCS box"/>
    <property type="match status" value="1"/>
</dbReference>
<dbReference type="GO" id="GO:0035556">
    <property type="term" value="P:intracellular signal transduction"/>
    <property type="evidence" value="ECO:0007669"/>
    <property type="project" value="InterPro"/>
</dbReference>
<organism evidence="4 5">
    <name type="scientific">Anopheles dirus</name>
    <dbReference type="NCBI Taxonomy" id="7168"/>
    <lineage>
        <taxon>Eukaryota</taxon>
        <taxon>Metazoa</taxon>
        <taxon>Ecdysozoa</taxon>
        <taxon>Arthropoda</taxon>
        <taxon>Hexapoda</taxon>
        <taxon>Insecta</taxon>
        <taxon>Pterygota</taxon>
        <taxon>Neoptera</taxon>
        <taxon>Endopterygota</taxon>
        <taxon>Diptera</taxon>
        <taxon>Nematocera</taxon>
        <taxon>Culicoidea</taxon>
        <taxon>Culicidae</taxon>
        <taxon>Anophelinae</taxon>
        <taxon>Anopheles</taxon>
    </lineage>
</organism>
<keyword evidence="1" id="KW-0833">Ubl conjugation pathway</keyword>
<dbReference type="VEuPathDB" id="VectorBase:ADIR011664"/>
<reference evidence="4" key="2">
    <citation type="submission" date="2020-05" db="UniProtKB">
        <authorList>
            <consortium name="EnsemblMetazoa"/>
        </authorList>
    </citation>
    <scope>IDENTIFICATION</scope>
    <source>
        <strain evidence="4">WRAIR2</strain>
    </source>
</reference>